<evidence type="ECO:0000256" key="1">
    <source>
        <dbReference type="ARBA" id="ARBA00011079"/>
    </source>
</evidence>
<dbReference type="InterPro" id="IPR008758">
    <property type="entry name" value="Peptidase_S28"/>
</dbReference>
<name>A0A4W5QB44_9TELE</name>
<keyword evidence="5" id="KW-0325">Glycoprotein</keyword>
<keyword evidence="7" id="KW-1185">Reference proteome</keyword>
<keyword evidence="4" id="KW-0378">Hydrolase</keyword>
<protein>
    <recommendedName>
        <fullName evidence="8">Serine aminopeptidase S33 domain-containing protein</fullName>
    </recommendedName>
</protein>
<reference evidence="6" key="3">
    <citation type="submission" date="2025-09" db="UniProtKB">
        <authorList>
            <consortium name="Ensembl"/>
        </authorList>
    </citation>
    <scope>IDENTIFICATION</scope>
</reference>
<dbReference type="Pfam" id="PF05577">
    <property type="entry name" value="Peptidase_S28"/>
    <property type="match status" value="1"/>
</dbReference>
<reference evidence="7" key="1">
    <citation type="submission" date="2018-06" db="EMBL/GenBank/DDBJ databases">
        <title>Genome assembly of Danube salmon.</title>
        <authorList>
            <person name="Macqueen D.J."/>
            <person name="Gundappa M.K."/>
        </authorList>
    </citation>
    <scope>NUCLEOTIDE SEQUENCE [LARGE SCALE GENOMIC DNA]</scope>
</reference>
<dbReference type="GeneTree" id="ENSGT00940000164087"/>
<accession>A0A4W5QB44</accession>
<dbReference type="SUPFAM" id="SSF53474">
    <property type="entry name" value="alpha/beta-Hydrolases"/>
    <property type="match status" value="1"/>
</dbReference>
<dbReference type="GO" id="GO:0006508">
    <property type="term" value="P:proteolysis"/>
    <property type="evidence" value="ECO:0007669"/>
    <property type="project" value="UniProtKB-KW"/>
</dbReference>
<evidence type="ECO:0008006" key="8">
    <source>
        <dbReference type="Google" id="ProtNLM"/>
    </source>
</evidence>
<evidence type="ECO:0000313" key="7">
    <source>
        <dbReference type="Proteomes" id="UP000314982"/>
    </source>
</evidence>
<dbReference type="AlphaFoldDB" id="A0A4W5QB44"/>
<keyword evidence="3" id="KW-0732">Signal</keyword>
<organism evidence="6 7">
    <name type="scientific">Hucho hucho</name>
    <name type="common">huchen</name>
    <dbReference type="NCBI Taxonomy" id="62062"/>
    <lineage>
        <taxon>Eukaryota</taxon>
        <taxon>Metazoa</taxon>
        <taxon>Chordata</taxon>
        <taxon>Craniata</taxon>
        <taxon>Vertebrata</taxon>
        <taxon>Euteleostomi</taxon>
        <taxon>Actinopterygii</taxon>
        <taxon>Neopterygii</taxon>
        <taxon>Teleostei</taxon>
        <taxon>Protacanthopterygii</taxon>
        <taxon>Salmoniformes</taxon>
        <taxon>Salmonidae</taxon>
        <taxon>Salmoninae</taxon>
        <taxon>Hucho</taxon>
    </lineage>
</organism>
<comment type="similarity">
    <text evidence="1">Belongs to the peptidase S28 family.</text>
</comment>
<dbReference type="PANTHER" id="PTHR11010">
    <property type="entry name" value="PROTEASE S28 PRO-X CARBOXYPEPTIDASE-RELATED"/>
    <property type="match status" value="1"/>
</dbReference>
<evidence type="ECO:0000256" key="3">
    <source>
        <dbReference type="ARBA" id="ARBA00022729"/>
    </source>
</evidence>
<evidence type="ECO:0000313" key="6">
    <source>
        <dbReference type="Ensembl" id="ENSHHUP00000069649.1"/>
    </source>
</evidence>
<evidence type="ECO:0000256" key="5">
    <source>
        <dbReference type="ARBA" id="ARBA00023180"/>
    </source>
</evidence>
<dbReference type="GO" id="GO:0008239">
    <property type="term" value="F:dipeptidyl-peptidase activity"/>
    <property type="evidence" value="ECO:0007669"/>
    <property type="project" value="TreeGrafter"/>
</dbReference>
<dbReference type="InterPro" id="IPR029058">
    <property type="entry name" value="AB_hydrolase_fold"/>
</dbReference>
<evidence type="ECO:0000256" key="2">
    <source>
        <dbReference type="ARBA" id="ARBA00022670"/>
    </source>
</evidence>
<dbReference type="Gene3D" id="3.40.50.1820">
    <property type="entry name" value="alpha/beta hydrolase"/>
    <property type="match status" value="1"/>
</dbReference>
<proteinExistence type="inferred from homology"/>
<dbReference type="Proteomes" id="UP000314982">
    <property type="component" value="Unassembled WGS sequence"/>
</dbReference>
<keyword evidence="2" id="KW-0645">Protease</keyword>
<reference evidence="6" key="2">
    <citation type="submission" date="2025-08" db="UniProtKB">
        <authorList>
            <consortium name="Ensembl"/>
        </authorList>
    </citation>
    <scope>IDENTIFICATION</scope>
</reference>
<dbReference type="PANTHER" id="PTHR11010:SF117">
    <property type="entry name" value="SERINE PROTEASE 16"/>
    <property type="match status" value="1"/>
</dbReference>
<dbReference type="STRING" id="62062.ENSHHUP00000069649"/>
<dbReference type="Ensembl" id="ENSHHUT00000071973.1">
    <property type="protein sequence ID" value="ENSHHUP00000069649.1"/>
    <property type="gene ID" value="ENSHHUG00000041024.1"/>
</dbReference>
<evidence type="ECO:0000256" key="4">
    <source>
        <dbReference type="ARBA" id="ARBA00022801"/>
    </source>
</evidence>
<sequence length="149" mass="16424">MTMNPGSAWLPYTKKLGAHCLLVDHRFYGDSRPTADISTDHLWFLSSQQALADLAHFRTVITKQQGLTNRKWVAFGGSYPGALAARSQLKYSHLIYAAVASSEPIHTTVNFSGDNNTHTVIILSLCDLYILSNLTCTQACPSPHRSFSP</sequence>
<dbReference type="GO" id="GO:0070008">
    <property type="term" value="F:serine-type exopeptidase activity"/>
    <property type="evidence" value="ECO:0007669"/>
    <property type="project" value="InterPro"/>
</dbReference>